<dbReference type="InterPro" id="IPR020861">
    <property type="entry name" value="Triosephosphate_isomerase_AS"/>
</dbReference>
<keyword evidence="10" id="KW-1185">Reference proteome</keyword>
<dbReference type="AlphaFoldDB" id="A0A085BK09"/>
<evidence type="ECO:0000313" key="9">
    <source>
        <dbReference type="EMBL" id="KFC22804.1"/>
    </source>
</evidence>
<evidence type="ECO:0000256" key="7">
    <source>
        <dbReference type="HAMAP-Rule" id="MF_00147"/>
    </source>
</evidence>
<dbReference type="Pfam" id="PF00121">
    <property type="entry name" value="TIM"/>
    <property type="match status" value="1"/>
</dbReference>
<feature type="binding site" evidence="7">
    <location>
        <position position="214"/>
    </location>
    <ligand>
        <name>substrate</name>
    </ligand>
</feature>
<comment type="subcellular location">
    <subcellularLocation>
        <location evidence="7 8">Cytoplasm</location>
    </subcellularLocation>
</comment>
<dbReference type="Proteomes" id="UP000028623">
    <property type="component" value="Unassembled WGS sequence"/>
</dbReference>
<comment type="caution">
    <text evidence="9">The sequence shown here is derived from an EMBL/GenBank/DDBJ whole genome shotgun (WGS) entry which is preliminary data.</text>
</comment>
<dbReference type="PROSITE" id="PS00171">
    <property type="entry name" value="TIM_1"/>
    <property type="match status" value="1"/>
</dbReference>
<organism evidence="9 10">
    <name type="scientific">Epilithonimonas lactis</name>
    <dbReference type="NCBI Taxonomy" id="421072"/>
    <lineage>
        <taxon>Bacteria</taxon>
        <taxon>Pseudomonadati</taxon>
        <taxon>Bacteroidota</taxon>
        <taxon>Flavobacteriia</taxon>
        <taxon>Flavobacteriales</taxon>
        <taxon>Weeksellaceae</taxon>
        <taxon>Chryseobacterium group</taxon>
        <taxon>Epilithonimonas</taxon>
    </lineage>
</organism>
<evidence type="ECO:0000256" key="5">
    <source>
        <dbReference type="ARBA" id="ARBA00023152"/>
    </source>
</evidence>
<dbReference type="UniPathway" id="UPA00138"/>
<dbReference type="STRING" id="421072.SAMN04488097_3332"/>
<feature type="active site" description="Proton acceptor" evidence="7">
    <location>
        <position position="168"/>
    </location>
</feature>
<evidence type="ECO:0000256" key="4">
    <source>
        <dbReference type="ARBA" id="ARBA00022490"/>
    </source>
</evidence>
<protein>
    <recommendedName>
        <fullName evidence="7 8">Triosephosphate isomerase</fullName>
        <shortName evidence="7">TIM</shortName>
        <shortName evidence="7">TPI</shortName>
        <ecNumber evidence="7 8">5.3.1.1</ecNumber>
    </recommendedName>
    <alternativeName>
        <fullName evidence="7">Triose-phosphate isomerase</fullName>
    </alternativeName>
</protein>
<dbReference type="PANTHER" id="PTHR21139:SF42">
    <property type="entry name" value="TRIOSEPHOSPHATE ISOMERASE"/>
    <property type="match status" value="1"/>
</dbReference>
<dbReference type="GO" id="GO:0006096">
    <property type="term" value="P:glycolytic process"/>
    <property type="evidence" value="ECO:0007669"/>
    <property type="project" value="UniProtKB-UniRule"/>
</dbReference>
<dbReference type="InterPro" id="IPR022896">
    <property type="entry name" value="TrioseP_Isoase_bac/euk"/>
</dbReference>
<comment type="subunit">
    <text evidence="7 8">Homodimer.</text>
</comment>
<sequence length="253" mass="27724">MRKNIVAGNWKMNKNYAEAQELMAQLLEYKKNNTTNCEVFIAPPALYLASAKEVFKNGEVGVYAQDVSEYASGAYTGEISVDMLSSIDADGSLVSHSERRTFHGETDSHANRKVKALLDKGLTPIYCNGEKLEERKSGRHFEVVKNQTETALFTLSAEEIKKVVIAYEPVWAIGTGETATAEQAQEVHAYIRSLIADKYGKDVADEVSILYGGSVKPDNAKEIFSQPDVDGGLIGGAALKIEDFTKIIEGFNS</sequence>
<dbReference type="GO" id="GO:0046166">
    <property type="term" value="P:glyceraldehyde-3-phosphate biosynthetic process"/>
    <property type="evidence" value="ECO:0007669"/>
    <property type="project" value="TreeGrafter"/>
</dbReference>
<name>A0A085BK09_9FLAO</name>
<dbReference type="SUPFAM" id="SSF51351">
    <property type="entry name" value="Triosephosphate isomerase (TIM)"/>
    <property type="match status" value="1"/>
</dbReference>
<dbReference type="FunFam" id="3.20.20.70:FF:000016">
    <property type="entry name" value="Triosephosphate isomerase"/>
    <property type="match status" value="1"/>
</dbReference>
<dbReference type="PANTHER" id="PTHR21139">
    <property type="entry name" value="TRIOSEPHOSPHATE ISOMERASE"/>
    <property type="match status" value="1"/>
</dbReference>
<dbReference type="Gene3D" id="3.20.20.70">
    <property type="entry name" value="Aldolase class I"/>
    <property type="match status" value="1"/>
</dbReference>
<evidence type="ECO:0000256" key="6">
    <source>
        <dbReference type="ARBA" id="ARBA00023235"/>
    </source>
</evidence>
<evidence type="ECO:0000256" key="2">
    <source>
        <dbReference type="ARBA" id="ARBA00007422"/>
    </source>
</evidence>
<dbReference type="GO" id="GO:0006094">
    <property type="term" value="P:gluconeogenesis"/>
    <property type="evidence" value="ECO:0007669"/>
    <property type="project" value="UniProtKB-UniRule"/>
</dbReference>
<gene>
    <name evidence="7" type="primary">tpiA</name>
    <name evidence="9" type="ORF">IO89_07065</name>
</gene>
<dbReference type="InterPro" id="IPR000652">
    <property type="entry name" value="Triosephosphate_isomerase"/>
</dbReference>
<dbReference type="EMBL" id="JPLY01000002">
    <property type="protein sequence ID" value="KFC22804.1"/>
    <property type="molecule type" value="Genomic_DNA"/>
</dbReference>
<dbReference type="eggNOG" id="COG0149">
    <property type="taxonomic scope" value="Bacteria"/>
</dbReference>
<dbReference type="RefSeq" id="WP_034974795.1">
    <property type="nucleotide sequence ID" value="NZ_FOFI01000004.1"/>
</dbReference>
<dbReference type="GO" id="GO:0005829">
    <property type="term" value="C:cytosol"/>
    <property type="evidence" value="ECO:0007669"/>
    <property type="project" value="TreeGrafter"/>
</dbReference>
<comment type="pathway">
    <text evidence="1 7 8">Carbohydrate degradation; glycolysis; D-glyceraldehyde 3-phosphate from glycerone phosphate: step 1/1.</text>
</comment>
<keyword evidence="5 7" id="KW-0324">Glycolysis</keyword>
<accession>A0A085BK09</accession>
<comment type="function">
    <text evidence="7">Involved in the gluconeogenesis. Catalyzes stereospecifically the conversion of dihydroxyacetone phosphate (DHAP) to D-glyceraldehyde-3-phosphate (G3P).</text>
</comment>
<evidence type="ECO:0000256" key="8">
    <source>
        <dbReference type="RuleBase" id="RU363013"/>
    </source>
</evidence>
<evidence type="ECO:0000256" key="1">
    <source>
        <dbReference type="ARBA" id="ARBA00004680"/>
    </source>
</evidence>
<keyword evidence="3 7" id="KW-0312">Gluconeogenesis</keyword>
<feature type="binding site" evidence="7">
    <location>
        <position position="174"/>
    </location>
    <ligand>
        <name>substrate</name>
    </ligand>
</feature>
<evidence type="ECO:0000256" key="3">
    <source>
        <dbReference type="ARBA" id="ARBA00022432"/>
    </source>
</evidence>
<feature type="binding site" evidence="7">
    <location>
        <begin position="9"/>
        <end position="11"/>
    </location>
    <ligand>
        <name>substrate</name>
    </ligand>
</feature>
<evidence type="ECO:0000313" key="10">
    <source>
        <dbReference type="Proteomes" id="UP000028623"/>
    </source>
</evidence>
<feature type="active site" description="Electrophile" evidence="7">
    <location>
        <position position="96"/>
    </location>
</feature>
<comment type="similarity">
    <text evidence="2 7 8">Belongs to the triosephosphate isomerase family.</text>
</comment>
<dbReference type="OrthoDB" id="9809429at2"/>
<dbReference type="GO" id="GO:0019563">
    <property type="term" value="P:glycerol catabolic process"/>
    <property type="evidence" value="ECO:0007669"/>
    <property type="project" value="TreeGrafter"/>
</dbReference>
<dbReference type="NCBIfam" id="TIGR00419">
    <property type="entry name" value="tim"/>
    <property type="match status" value="1"/>
</dbReference>
<comment type="catalytic activity">
    <reaction evidence="7 8">
        <text>D-glyceraldehyde 3-phosphate = dihydroxyacetone phosphate</text>
        <dbReference type="Rhea" id="RHEA:18585"/>
        <dbReference type="ChEBI" id="CHEBI:57642"/>
        <dbReference type="ChEBI" id="CHEBI:59776"/>
        <dbReference type="EC" id="5.3.1.1"/>
    </reaction>
</comment>
<dbReference type="InterPro" id="IPR035990">
    <property type="entry name" value="TIM_sf"/>
</dbReference>
<proteinExistence type="inferred from homology"/>
<dbReference type="HAMAP" id="MF_00147_B">
    <property type="entry name" value="TIM_B"/>
    <property type="match status" value="1"/>
</dbReference>
<dbReference type="PROSITE" id="PS51440">
    <property type="entry name" value="TIM_2"/>
    <property type="match status" value="1"/>
</dbReference>
<keyword evidence="6 7" id="KW-0413">Isomerase</keyword>
<keyword evidence="4 7" id="KW-0963">Cytoplasm</keyword>
<feature type="binding site" evidence="7">
    <location>
        <begin position="235"/>
        <end position="236"/>
    </location>
    <ligand>
        <name>substrate</name>
    </ligand>
</feature>
<dbReference type="CDD" id="cd00311">
    <property type="entry name" value="TIM"/>
    <property type="match status" value="1"/>
</dbReference>
<comment type="pathway">
    <text evidence="7 8">Carbohydrate biosynthesis; gluconeogenesis.</text>
</comment>
<dbReference type="InterPro" id="IPR013785">
    <property type="entry name" value="Aldolase_TIM"/>
</dbReference>
<dbReference type="GO" id="GO:0004807">
    <property type="term" value="F:triose-phosphate isomerase activity"/>
    <property type="evidence" value="ECO:0007669"/>
    <property type="project" value="UniProtKB-UniRule"/>
</dbReference>
<dbReference type="EC" id="5.3.1.1" evidence="7 8"/>
<dbReference type="UniPathway" id="UPA00109">
    <property type="reaction ID" value="UER00189"/>
</dbReference>
<reference evidence="9 10" key="1">
    <citation type="submission" date="2014-07" db="EMBL/GenBank/DDBJ databases">
        <title>Epilithonimonas lactis LMG 22401 Genome.</title>
        <authorList>
            <person name="Pipes S.E."/>
            <person name="Stropko S.J."/>
        </authorList>
    </citation>
    <scope>NUCLEOTIDE SEQUENCE [LARGE SCALE GENOMIC DNA]</scope>
    <source>
        <strain evidence="9 10">LMG 24401</strain>
    </source>
</reference>